<protein>
    <submittedName>
        <fullName evidence="1">Uncharacterized protein</fullName>
    </submittedName>
</protein>
<gene>
    <name evidence="1" type="ORF">ACFSBJ_03980</name>
</gene>
<accession>A0ABD6CW70</accession>
<evidence type="ECO:0000313" key="1">
    <source>
        <dbReference type="EMBL" id="MFD1632896.1"/>
    </source>
</evidence>
<dbReference type="EMBL" id="JBHUDL010000005">
    <property type="protein sequence ID" value="MFD1632896.1"/>
    <property type="molecule type" value="Genomic_DNA"/>
</dbReference>
<dbReference type="Proteomes" id="UP001597075">
    <property type="component" value="Unassembled WGS sequence"/>
</dbReference>
<dbReference type="RefSeq" id="WP_256406618.1">
    <property type="nucleotide sequence ID" value="NZ_CP187152.1"/>
</dbReference>
<evidence type="ECO:0000313" key="2">
    <source>
        <dbReference type="Proteomes" id="UP001597075"/>
    </source>
</evidence>
<organism evidence="1 2">
    <name type="scientific">Haloplanus ruber</name>
    <dbReference type="NCBI Taxonomy" id="869892"/>
    <lineage>
        <taxon>Archaea</taxon>
        <taxon>Methanobacteriati</taxon>
        <taxon>Methanobacteriota</taxon>
        <taxon>Stenosarchaea group</taxon>
        <taxon>Halobacteria</taxon>
        <taxon>Halobacteriales</taxon>
        <taxon>Haloferacaceae</taxon>
        <taxon>Haloplanus</taxon>
    </lineage>
</organism>
<reference evidence="1 2" key="1">
    <citation type="journal article" date="2019" name="Int. J. Syst. Evol. Microbiol.">
        <title>The Global Catalogue of Microorganisms (GCM) 10K type strain sequencing project: providing services to taxonomists for standard genome sequencing and annotation.</title>
        <authorList>
            <consortium name="The Broad Institute Genomics Platform"/>
            <consortium name="The Broad Institute Genome Sequencing Center for Infectious Disease"/>
            <person name="Wu L."/>
            <person name="Ma J."/>
        </authorList>
    </citation>
    <scope>NUCLEOTIDE SEQUENCE [LARGE SCALE GENOMIC DNA]</scope>
    <source>
        <strain evidence="1 2">CGMCC 1.10594</strain>
    </source>
</reference>
<comment type="caution">
    <text evidence="1">The sequence shown here is derived from an EMBL/GenBank/DDBJ whole genome shotgun (WGS) entry which is preliminary data.</text>
</comment>
<keyword evidence="2" id="KW-1185">Reference proteome</keyword>
<proteinExistence type="predicted"/>
<sequence length="159" mass="18200">MDWDRKSERFLVPLGNRFADVVVCSLERTVKIGLERRRVRADDYPVGDQIGKRFGGIELHAHPTLEFGFAIFDQVSIGVVSTVPVRFRDRMPEELREVAESDRVTPKLIDVRKPHSDLEVKAGGSVEMRRRREQAVDITKQFASGLCIPIFDLTQYTNE</sequence>
<name>A0ABD6CW70_9EURY</name>
<dbReference type="AlphaFoldDB" id="A0ABD6CW70"/>